<comment type="caution">
    <text evidence="2">The sequence shown here is derived from an EMBL/GenBank/DDBJ whole genome shotgun (WGS) entry which is preliminary data.</text>
</comment>
<feature type="region of interest" description="Disordered" evidence="1">
    <location>
        <begin position="101"/>
        <end position="328"/>
    </location>
</feature>
<feature type="compositionally biased region" description="Polar residues" evidence="1">
    <location>
        <begin position="264"/>
        <end position="291"/>
    </location>
</feature>
<dbReference type="EMBL" id="JAPDRK010000003">
    <property type="protein sequence ID" value="KAJ9614511.1"/>
    <property type="molecule type" value="Genomic_DNA"/>
</dbReference>
<dbReference type="PANTHER" id="PTHR43628:SF11">
    <property type="entry name" value="PROTEIN DSF2"/>
    <property type="match status" value="1"/>
</dbReference>
<dbReference type="AlphaFoldDB" id="A0AA39CMA9"/>
<dbReference type="GO" id="GO:0010972">
    <property type="term" value="P:negative regulation of G2/M transition of mitotic cell cycle"/>
    <property type="evidence" value="ECO:0007669"/>
    <property type="project" value="TreeGrafter"/>
</dbReference>
<reference evidence="2" key="1">
    <citation type="submission" date="2022-10" db="EMBL/GenBank/DDBJ databases">
        <title>Culturing micro-colonial fungi from biological soil crusts in the Mojave desert and describing Neophaeococcomyces mojavensis, and introducing the new genera and species Taxawa tesnikishii.</title>
        <authorList>
            <person name="Kurbessoian T."/>
            <person name="Stajich J.E."/>
        </authorList>
    </citation>
    <scope>NUCLEOTIDE SEQUENCE</scope>
    <source>
        <strain evidence="2">TK_41</strain>
    </source>
</reference>
<feature type="region of interest" description="Disordered" evidence="1">
    <location>
        <begin position="58"/>
        <end position="84"/>
    </location>
</feature>
<feature type="compositionally biased region" description="Low complexity" evidence="1">
    <location>
        <begin position="472"/>
        <end position="485"/>
    </location>
</feature>
<feature type="compositionally biased region" description="Polar residues" evidence="1">
    <location>
        <begin position="171"/>
        <end position="204"/>
    </location>
</feature>
<feature type="compositionally biased region" description="Pro residues" evidence="1">
    <location>
        <begin position="449"/>
        <end position="463"/>
    </location>
</feature>
<protein>
    <recommendedName>
        <fullName evidence="4">Cell cycle inhibitor Nif1</fullName>
    </recommendedName>
</protein>
<feature type="region of interest" description="Disordered" evidence="1">
    <location>
        <begin position="1"/>
        <end position="36"/>
    </location>
</feature>
<feature type="compositionally biased region" description="Basic residues" evidence="1">
    <location>
        <begin position="695"/>
        <end position="714"/>
    </location>
</feature>
<evidence type="ECO:0000256" key="1">
    <source>
        <dbReference type="SAM" id="MobiDB-lite"/>
    </source>
</evidence>
<proteinExistence type="predicted"/>
<feature type="compositionally biased region" description="Polar residues" evidence="1">
    <location>
        <begin position="225"/>
        <end position="239"/>
    </location>
</feature>
<evidence type="ECO:0000313" key="2">
    <source>
        <dbReference type="EMBL" id="KAJ9614511.1"/>
    </source>
</evidence>
<sequence length="714" mass="77983">MHRPNFIEIPTDNSRSASALSRNGLSPRIQHFDGDVPPALSPLDAIAARSRKLAKELEETRKAGERRMSRLSPQIVTDSLTEHQNNRPQIFRALSDGLDTVPPLPVLDKERGGNFARVANPLNRPTSQRIHLSTMATRPKKRDNSQASPVNDYFGAPRVESPPPLEPRGPQSPTQSVGSPSLDPQSASSRQISGTSHSDLSTNLAPPRSQSDRLRPYQDSDDDYTSSNAGSTFSQSRKLSSSSGISAPHSPMSPFQHSHGRTPSGGSLDSPSKTPLTRNFSRPMSSASMTSLRGEDSPSKGTFGRNGQLRPAYSFDNATTSPDGYLAGEASSYTHATYSIPKGQDISDRASRVFSALSTPHFEWQEPMFPGTPPLEGKRSTELPIPSPMASARPSREDQSQQSKLSFELNTENPLVAADRPSPATAYYTPTGSLRSNESSNSRPSLGQLPPPPSGFMIPPTPLSPVEEMSHSSRSTSTVRPTTNRNISNYQSLSTEERVTKAIELHQDGKLNESTYHLRKAANKGHATAMLLYALACRHGWGMRANQREGVNWLRKAVDCAMLDIADDEDPATTKPGVDFNDKKAHRAQFALSVYELGVSHLNGWGVEQDKTLALRCFEIAGNWGDVDALSEAGFCYAEGIGCKKDMKKAAKFYRKAEAKGVSMIGNSWIYKDKYNDTDDEDNRDRSGKTSSPKPRSKSKSRGIFGRKKASPQT</sequence>
<dbReference type="Proteomes" id="UP001172673">
    <property type="component" value="Unassembled WGS sequence"/>
</dbReference>
<dbReference type="SUPFAM" id="SSF81901">
    <property type="entry name" value="HCP-like"/>
    <property type="match status" value="1"/>
</dbReference>
<feature type="compositionally biased region" description="Basic and acidic residues" evidence="1">
    <location>
        <begin position="58"/>
        <end position="68"/>
    </location>
</feature>
<name>A0AA39CMA9_9EURO</name>
<feature type="region of interest" description="Disordered" evidence="1">
    <location>
        <begin position="673"/>
        <end position="714"/>
    </location>
</feature>
<dbReference type="Gene3D" id="1.25.40.10">
    <property type="entry name" value="Tetratricopeptide repeat domain"/>
    <property type="match status" value="1"/>
</dbReference>
<keyword evidence="3" id="KW-1185">Reference proteome</keyword>
<feature type="compositionally biased region" description="Low complexity" evidence="1">
    <location>
        <begin position="240"/>
        <end position="253"/>
    </location>
</feature>
<feature type="compositionally biased region" description="Polar residues" evidence="1">
    <location>
        <begin position="11"/>
        <end position="24"/>
    </location>
</feature>
<feature type="compositionally biased region" description="Polar residues" evidence="1">
    <location>
        <begin position="123"/>
        <end position="136"/>
    </location>
</feature>
<dbReference type="InterPro" id="IPR011990">
    <property type="entry name" value="TPR-like_helical_dom_sf"/>
</dbReference>
<feature type="compositionally biased region" description="Basic and acidic residues" evidence="1">
    <location>
        <begin position="673"/>
        <end position="688"/>
    </location>
</feature>
<dbReference type="InterPro" id="IPR006597">
    <property type="entry name" value="Sel1-like"/>
</dbReference>
<dbReference type="PANTHER" id="PTHR43628">
    <property type="entry name" value="ACTIVATOR OF C KINASE PROTEIN 1-RELATED"/>
    <property type="match status" value="1"/>
</dbReference>
<evidence type="ECO:0000313" key="3">
    <source>
        <dbReference type="Proteomes" id="UP001172673"/>
    </source>
</evidence>
<organism evidence="2 3">
    <name type="scientific">Cladophialophora chaetospira</name>
    <dbReference type="NCBI Taxonomy" id="386627"/>
    <lineage>
        <taxon>Eukaryota</taxon>
        <taxon>Fungi</taxon>
        <taxon>Dikarya</taxon>
        <taxon>Ascomycota</taxon>
        <taxon>Pezizomycotina</taxon>
        <taxon>Eurotiomycetes</taxon>
        <taxon>Chaetothyriomycetidae</taxon>
        <taxon>Chaetothyriales</taxon>
        <taxon>Herpotrichiellaceae</taxon>
        <taxon>Cladophialophora</taxon>
    </lineage>
</organism>
<dbReference type="InterPro" id="IPR052945">
    <property type="entry name" value="Mitotic_Regulator"/>
</dbReference>
<accession>A0AA39CMA9</accession>
<feature type="compositionally biased region" description="Polar residues" evidence="1">
    <location>
        <begin position="428"/>
        <end position="443"/>
    </location>
</feature>
<dbReference type="SMART" id="SM00671">
    <property type="entry name" value="SEL1"/>
    <property type="match status" value="3"/>
</dbReference>
<dbReference type="Pfam" id="PF08238">
    <property type="entry name" value="Sel1"/>
    <property type="match status" value="4"/>
</dbReference>
<feature type="region of interest" description="Disordered" evidence="1">
    <location>
        <begin position="363"/>
        <end position="485"/>
    </location>
</feature>
<gene>
    <name evidence="2" type="ORF">H2200_002648</name>
</gene>
<dbReference type="GO" id="GO:0032153">
    <property type="term" value="C:cell division site"/>
    <property type="evidence" value="ECO:0007669"/>
    <property type="project" value="TreeGrafter"/>
</dbReference>
<feature type="compositionally biased region" description="Polar residues" evidence="1">
    <location>
        <begin position="400"/>
        <end position="413"/>
    </location>
</feature>
<evidence type="ECO:0008006" key="4">
    <source>
        <dbReference type="Google" id="ProtNLM"/>
    </source>
</evidence>